<dbReference type="Proteomes" id="UP000549113">
    <property type="component" value="Unassembled WGS sequence"/>
</dbReference>
<sequence>MGPLLRRGHLLMNEWSGIGQVDNHLVAIGGLRLLGEVIDAYRAGVGCLLQLSTDASIALAAAPNRGPVQLSLVTRDAEPPPAAVWEDVVEVPVEVVGRVSIAGAVPAEIPRWARATLRISSVGADNDYDLVVMDATQRIELVIWPGERRPARSLRCTSNRGAERAAGALRLHDRMEAHARGGASAGREVPQPAPGTAPRLGPQPWFVEENLRRNGKRPD</sequence>
<reference evidence="2 3" key="1">
    <citation type="submission" date="2020-08" db="EMBL/GenBank/DDBJ databases">
        <title>Sequencing the genomes of 1000 actinobacteria strains.</title>
        <authorList>
            <person name="Klenk H.-P."/>
        </authorList>
    </citation>
    <scope>NUCLEOTIDE SEQUENCE [LARGE SCALE GENOMIC DNA]</scope>
    <source>
        <strain evidence="2 3">DSM 19600</strain>
    </source>
</reference>
<organism evidence="2 3">
    <name type="scientific">Microbacterium invictum</name>
    <dbReference type="NCBI Taxonomy" id="515415"/>
    <lineage>
        <taxon>Bacteria</taxon>
        <taxon>Bacillati</taxon>
        <taxon>Actinomycetota</taxon>
        <taxon>Actinomycetes</taxon>
        <taxon>Micrococcales</taxon>
        <taxon>Microbacteriaceae</taxon>
        <taxon>Microbacterium</taxon>
    </lineage>
</organism>
<protein>
    <submittedName>
        <fullName evidence="2">Uncharacterized protein</fullName>
    </submittedName>
</protein>
<feature type="region of interest" description="Disordered" evidence="1">
    <location>
        <begin position="177"/>
        <end position="219"/>
    </location>
</feature>
<feature type="compositionally biased region" description="Basic and acidic residues" evidence="1">
    <location>
        <begin position="209"/>
        <end position="219"/>
    </location>
</feature>
<evidence type="ECO:0000256" key="1">
    <source>
        <dbReference type="SAM" id="MobiDB-lite"/>
    </source>
</evidence>
<comment type="caution">
    <text evidence="2">The sequence shown here is derived from an EMBL/GenBank/DDBJ whole genome shotgun (WGS) entry which is preliminary data.</text>
</comment>
<evidence type="ECO:0000313" key="2">
    <source>
        <dbReference type="EMBL" id="MBB4141233.1"/>
    </source>
</evidence>
<gene>
    <name evidence="2" type="ORF">BKA10_003027</name>
</gene>
<dbReference type="AlphaFoldDB" id="A0AA40SRU6"/>
<proteinExistence type="predicted"/>
<name>A0AA40SRU6_9MICO</name>
<keyword evidence="3" id="KW-1185">Reference proteome</keyword>
<accession>A0AA40SRU6</accession>
<dbReference type="EMBL" id="JACIFH010000001">
    <property type="protein sequence ID" value="MBB4141233.1"/>
    <property type="molecule type" value="Genomic_DNA"/>
</dbReference>
<evidence type="ECO:0000313" key="3">
    <source>
        <dbReference type="Proteomes" id="UP000549113"/>
    </source>
</evidence>